<dbReference type="PROSITE" id="PS01124">
    <property type="entry name" value="HTH_ARAC_FAMILY_2"/>
    <property type="match status" value="1"/>
</dbReference>
<proteinExistence type="predicted"/>
<dbReference type="EMBL" id="RBAH01000002">
    <property type="protein sequence ID" value="RKN86189.1"/>
    <property type="molecule type" value="Genomic_DNA"/>
</dbReference>
<dbReference type="SMART" id="SM00448">
    <property type="entry name" value="REC"/>
    <property type="match status" value="1"/>
</dbReference>
<dbReference type="InterPro" id="IPR011006">
    <property type="entry name" value="CheY-like_superfamily"/>
</dbReference>
<name>A0A3B0CRR2_9BACL</name>
<dbReference type="Pfam" id="PF00072">
    <property type="entry name" value="Response_reg"/>
    <property type="match status" value="1"/>
</dbReference>
<evidence type="ECO:0000256" key="8">
    <source>
        <dbReference type="PROSITE-ProRule" id="PRU00169"/>
    </source>
</evidence>
<dbReference type="Pfam" id="PF12833">
    <property type="entry name" value="HTH_18"/>
    <property type="match status" value="1"/>
</dbReference>
<keyword evidence="2" id="KW-0963">Cytoplasm</keyword>
<keyword evidence="7" id="KW-0804">Transcription</keyword>
<reference evidence="11 12" key="1">
    <citation type="journal article" date="2007" name="Int. J. Syst. Evol. Microbiol.">
        <title>Paenibacillus ginsengarvi sp. nov., isolated from soil from ginseng cultivation.</title>
        <authorList>
            <person name="Yoon M.H."/>
            <person name="Ten L.N."/>
            <person name="Im W.T."/>
        </authorList>
    </citation>
    <scope>NUCLEOTIDE SEQUENCE [LARGE SCALE GENOMIC DNA]</scope>
    <source>
        <strain evidence="11 12">KCTC 13059</strain>
    </source>
</reference>
<dbReference type="PROSITE" id="PS00041">
    <property type="entry name" value="HTH_ARAC_FAMILY_1"/>
    <property type="match status" value="1"/>
</dbReference>
<evidence type="ECO:0000256" key="3">
    <source>
        <dbReference type="ARBA" id="ARBA00022553"/>
    </source>
</evidence>
<accession>A0A3B0CRR2</accession>
<dbReference type="OrthoDB" id="2666291at2"/>
<evidence type="ECO:0000256" key="2">
    <source>
        <dbReference type="ARBA" id="ARBA00022490"/>
    </source>
</evidence>
<dbReference type="Pfam" id="PF17853">
    <property type="entry name" value="GGDEF_2"/>
    <property type="match status" value="1"/>
</dbReference>
<dbReference type="AlphaFoldDB" id="A0A3B0CRR2"/>
<evidence type="ECO:0000256" key="4">
    <source>
        <dbReference type="ARBA" id="ARBA00023012"/>
    </source>
</evidence>
<gene>
    <name evidence="11" type="ORF">D7M11_04040</name>
</gene>
<keyword evidence="5" id="KW-0805">Transcription regulation</keyword>
<evidence type="ECO:0000256" key="5">
    <source>
        <dbReference type="ARBA" id="ARBA00023015"/>
    </source>
</evidence>
<evidence type="ECO:0000256" key="7">
    <source>
        <dbReference type="ARBA" id="ARBA00023163"/>
    </source>
</evidence>
<dbReference type="Gene3D" id="1.10.10.60">
    <property type="entry name" value="Homeodomain-like"/>
    <property type="match status" value="2"/>
</dbReference>
<dbReference type="RefSeq" id="WP_120745881.1">
    <property type="nucleotide sequence ID" value="NZ_RBAH01000002.1"/>
</dbReference>
<keyword evidence="6" id="KW-0238">DNA-binding</keyword>
<evidence type="ECO:0000259" key="9">
    <source>
        <dbReference type="PROSITE" id="PS01124"/>
    </source>
</evidence>
<dbReference type="InterPro" id="IPR020449">
    <property type="entry name" value="Tscrpt_reg_AraC-type_HTH"/>
</dbReference>
<dbReference type="Gene3D" id="3.40.50.2300">
    <property type="match status" value="1"/>
</dbReference>
<dbReference type="InterPro" id="IPR001789">
    <property type="entry name" value="Sig_transdc_resp-reg_receiver"/>
</dbReference>
<dbReference type="GO" id="GO:0043565">
    <property type="term" value="F:sequence-specific DNA binding"/>
    <property type="evidence" value="ECO:0007669"/>
    <property type="project" value="InterPro"/>
</dbReference>
<dbReference type="GO" id="GO:0003700">
    <property type="term" value="F:DNA-binding transcription factor activity"/>
    <property type="evidence" value="ECO:0007669"/>
    <property type="project" value="InterPro"/>
</dbReference>
<protein>
    <submittedName>
        <fullName evidence="11">Response regulator</fullName>
    </submittedName>
</protein>
<dbReference type="SUPFAM" id="SSF52172">
    <property type="entry name" value="CheY-like"/>
    <property type="match status" value="1"/>
</dbReference>
<evidence type="ECO:0000256" key="1">
    <source>
        <dbReference type="ARBA" id="ARBA00004496"/>
    </source>
</evidence>
<keyword evidence="4" id="KW-0902">Two-component regulatory system</keyword>
<dbReference type="PROSITE" id="PS50110">
    <property type="entry name" value="RESPONSE_REGULATORY"/>
    <property type="match status" value="1"/>
</dbReference>
<dbReference type="GO" id="GO:0000160">
    <property type="term" value="P:phosphorelay signal transduction system"/>
    <property type="evidence" value="ECO:0007669"/>
    <property type="project" value="UniProtKB-KW"/>
</dbReference>
<dbReference type="PANTHER" id="PTHR42713">
    <property type="entry name" value="HISTIDINE KINASE-RELATED"/>
    <property type="match status" value="1"/>
</dbReference>
<dbReference type="SUPFAM" id="SSF46689">
    <property type="entry name" value="Homeodomain-like"/>
    <property type="match status" value="2"/>
</dbReference>
<keyword evidence="3 8" id="KW-0597">Phosphoprotein</keyword>
<evidence type="ECO:0000313" key="12">
    <source>
        <dbReference type="Proteomes" id="UP000282311"/>
    </source>
</evidence>
<dbReference type="InterPro" id="IPR051552">
    <property type="entry name" value="HptR"/>
</dbReference>
<dbReference type="GO" id="GO:0005737">
    <property type="term" value="C:cytoplasm"/>
    <property type="evidence" value="ECO:0007669"/>
    <property type="project" value="UniProtKB-SubCell"/>
</dbReference>
<evidence type="ECO:0000256" key="6">
    <source>
        <dbReference type="ARBA" id="ARBA00023125"/>
    </source>
</evidence>
<sequence>MYKVLLAEDEQLDLEGLLRFIPWEELEMEVAAAVNSGFAALEVLGRESIDVLVTDIRMPNMSGLELARQAIALRPELKVVFVSGYADFQYAKQAIDMNACSYVLKPVDDDELAQALRTAAETLNRERFGASLEQTFRQSAPYMKDELLGRLLEGKAEGGPALSLLEPYGLDRIPFPAAVALFEFDDLDWKRSLYREEEPPDKVRQWCSALLGIFGSKGIDYCCTTEGDRIAVIISESDPASELENMITEIKADTRLSVTAGLGETASGLDEVHRSYVQAAEALACKMFYGKGRLIGPADRRPGIVRDAKELGDILSGLFEAMSHYDLVRLDDSIAELFALAKSFGTKTSIYHFVLHAIAKLDDYLLGFNENFYKLTGTEFRSMELLFYFETAEDMQSWLRRKVFEISEKLHAKKMKKNRRLIEEIKRYVADHLDRSITVRDAANLFSFAPNYLGHLFKEETGINFSDYVITQRLEKAKLLLQDPKMKVYEVADRVGYRSLPYFSRHFKEVFGMTPGEYRRRC</sequence>
<dbReference type="PRINTS" id="PR00032">
    <property type="entry name" value="HTHARAC"/>
</dbReference>
<dbReference type="Proteomes" id="UP000282311">
    <property type="component" value="Unassembled WGS sequence"/>
</dbReference>
<feature type="modified residue" description="4-aspartylphosphate" evidence="8">
    <location>
        <position position="55"/>
    </location>
</feature>
<evidence type="ECO:0000313" key="11">
    <source>
        <dbReference type="EMBL" id="RKN86189.1"/>
    </source>
</evidence>
<comment type="subcellular location">
    <subcellularLocation>
        <location evidence="1">Cytoplasm</location>
    </subcellularLocation>
</comment>
<keyword evidence="12" id="KW-1185">Reference proteome</keyword>
<evidence type="ECO:0000259" key="10">
    <source>
        <dbReference type="PROSITE" id="PS50110"/>
    </source>
</evidence>
<dbReference type="InterPro" id="IPR018062">
    <property type="entry name" value="HTH_AraC-typ_CS"/>
</dbReference>
<dbReference type="SMART" id="SM00342">
    <property type="entry name" value="HTH_ARAC"/>
    <property type="match status" value="1"/>
</dbReference>
<dbReference type="InterPro" id="IPR018060">
    <property type="entry name" value="HTH_AraC"/>
</dbReference>
<dbReference type="PANTHER" id="PTHR42713:SF3">
    <property type="entry name" value="TRANSCRIPTIONAL REGULATORY PROTEIN HPTR"/>
    <property type="match status" value="1"/>
</dbReference>
<feature type="domain" description="HTH araC/xylS-type" evidence="9">
    <location>
        <begin position="423"/>
        <end position="521"/>
    </location>
</feature>
<organism evidence="11 12">
    <name type="scientific">Paenibacillus ginsengarvi</name>
    <dbReference type="NCBI Taxonomy" id="400777"/>
    <lineage>
        <taxon>Bacteria</taxon>
        <taxon>Bacillati</taxon>
        <taxon>Bacillota</taxon>
        <taxon>Bacilli</taxon>
        <taxon>Bacillales</taxon>
        <taxon>Paenibacillaceae</taxon>
        <taxon>Paenibacillus</taxon>
    </lineage>
</organism>
<dbReference type="InterPro" id="IPR009057">
    <property type="entry name" value="Homeodomain-like_sf"/>
</dbReference>
<dbReference type="InterPro" id="IPR041522">
    <property type="entry name" value="CdaR_GGDEF"/>
</dbReference>
<comment type="caution">
    <text evidence="11">The sequence shown here is derived from an EMBL/GenBank/DDBJ whole genome shotgun (WGS) entry which is preliminary data.</text>
</comment>
<dbReference type="CDD" id="cd17536">
    <property type="entry name" value="REC_YesN-like"/>
    <property type="match status" value="1"/>
</dbReference>
<feature type="domain" description="Response regulatory" evidence="10">
    <location>
        <begin position="3"/>
        <end position="120"/>
    </location>
</feature>